<dbReference type="RefSeq" id="WP_386818237.1">
    <property type="nucleotide sequence ID" value="NZ_JBHUIT010000002.1"/>
</dbReference>
<feature type="domain" description="RNA polymerase sigma factor 70 region 4 type 2" evidence="2">
    <location>
        <begin position="120"/>
        <end position="171"/>
    </location>
</feature>
<dbReference type="Gene3D" id="1.10.10.10">
    <property type="entry name" value="Winged helix-like DNA-binding domain superfamily/Winged helix DNA-binding domain"/>
    <property type="match status" value="1"/>
</dbReference>
<dbReference type="Gene3D" id="1.10.1740.10">
    <property type="match status" value="1"/>
</dbReference>
<gene>
    <name evidence="4" type="ORF">ACFSSA_02740</name>
</gene>
<dbReference type="EMBL" id="JBHUIT010000002">
    <property type="protein sequence ID" value="MFD2255580.1"/>
    <property type="molecule type" value="Genomic_DNA"/>
</dbReference>
<reference evidence="5" key="1">
    <citation type="journal article" date="2019" name="Int. J. Syst. Evol. Microbiol.">
        <title>The Global Catalogue of Microorganisms (GCM) 10K type strain sequencing project: providing services to taxonomists for standard genome sequencing and annotation.</title>
        <authorList>
            <consortium name="The Broad Institute Genomics Platform"/>
            <consortium name="The Broad Institute Genome Sequencing Center for Infectious Disease"/>
            <person name="Wu L."/>
            <person name="Ma J."/>
        </authorList>
    </citation>
    <scope>NUCLEOTIDE SEQUENCE [LARGE SCALE GENOMIC DNA]</scope>
    <source>
        <strain evidence="5">CGMCC 4.7106</strain>
    </source>
</reference>
<dbReference type="Pfam" id="PF20239">
    <property type="entry name" value="DUF6596"/>
    <property type="match status" value="1"/>
</dbReference>
<dbReference type="InterPro" id="IPR036388">
    <property type="entry name" value="WH-like_DNA-bd_sf"/>
</dbReference>
<dbReference type="InterPro" id="IPR013325">
    <property type="entry name" value="RNA_pol_sigma_r2"/>
</dbReference>
<dbReference type="Proteomes" id="UP001597375">
    <property type="component" value="Unassembled WGS sequence"/>
</dbReference>
<dbReference type="InterPro" id="IPR013324">
    <property type="entry name" value="RNA_pol_sigma_r3/r4-like"/>
</dbReference>
<dbReference type="PANTHER" id="PTHR47756:SF2">
    <property type="entry name" value="BLL6612 PROTEIN"/>
    <property type="match status" value="1"/>
</dbReference>
<comment type="caution">
    <text evidence="4">The sequence shown here is derived from an EMBL/GenBank/DDBJ whole genome shotgun (WGS) entry which is preliminary data.</text>
</comment>
<name>A0ABW5D7E5_9BACT</name>
<dbReference type="Pfam" id="PF04542">
    <property type="entry name" value="Sigma70_r2"/>
    <property type="match status" value="1"/>
</dbReference>
<evidence type="ECO:0000313" key="4">
    <source>
        <dbReference type="EMBL" id="MFD2255580.1"/>
    </source>
</evidence>
<keyword evidence="5" id="KW-1185">Reference proteome</keyword>
<sequence>MSPSGDQQPIVNDLADHLFRHESGKMVSVLTGIYGLRNLQLAEDVVQEAMIRALRTWPTGGIPPNPNAWLLQTAKNLAIDHLRREKNFQSKQAQIAATIPDIHSPDIDPEKVHDDQLRLMFVCCHPLLPPETQSALALKTLCGFNPAEIAKAFLISEAAVAKRLSRARAKIQQENIPFEIPDTNLLPERLDGVLKILYLLFNEGYKASYGDTILRPELCEESARLATILSRHPAGDRPRTHALLAMIHLTAARFPSRMGTSGIPVQLKDQDRNSWDKKSIAKGLYHLDRSASGNELSEYHFLAGIASCHSLADSYENTNWRRILALYDGLNELLPSALVRLNRAIVISEIYGCEKALSEIEQSDIPVSLANYHLMHAVLGELEMQRKQSDNAARHFSRALELAETTPERLFLAKRLKECSSH</sequence>
<feature type="domain" description="DUF6596" evidence="3">
    <location>
        <begin position="189"/>
        <end position="291"/>
    </location>
</feature>
<dbReference type="InterPro" id="IPR013249">
    <property type="entry name" value="RNA_pol_sigma70_r4_t2"/>
</dbReference>
<evidence type="ECO:0000259" key="2">
    <source>
        <dbReference type="Pfam" id="PF08281"/>
    </source>
</evidence>
<dbReference type="InterPro" id="IPR007627">
    <property type="entry name" value="RNA_pol_sigma70_r2"/>
</dbReference>
<accession>A0ABW5D7E5</accession>
<dbReference type="InterPro" id="IPR014284">
    <property type="entry name" value="RNA_pol_sigma-70_dom"/>
</dbReference>
<dbReference type="InterPro" id="IPR046531">
    <property type="entry name" value="DUF6596"/>
</dbReference>
<dbReference type="Pfam" id="PF08281">
    <property type="entry name" value="Sigma70_r4_2"/>
    <property type="match status" value="1"/>
</dbReference>
<proteinExistence type="predicted"/>
<dbReference type="SUPFAM" id="SSF88659">
    <property type="entry name" value="Sigma3 and sigma4 domains of RNA polymerase sigma factors"/>
    <property type="match status" value="1"/>
</dbReference>
<protein>
    <submittedName>
        <fullName evidence="4">RNA polymerase sigma factor</fullName>
    </submittedName>
</protein>
<evidence type="ECO:0000259" key="3">
    <source>
        <dbReference type="Pfam" id="PF20239"/>
    </source>
</evidence>
<dbReference type="PANTHER" id="PTHR47756">
    <property type="entry name" value="BLL6612 PROTEIN-RELATED"/>
    <property type="match status" value="1"/>
</dbReference>
<evidence type="ECO:0000259" key="1">
    <source>
        <dbReference type="Pfam" id="PF04542"/>
    </source>
</evidence>
<dbReference type="SUPFAM" id="SSF88946">
    <property type="entry name" value="Sigma2 domain of RNA polymerase sigma factors"/>
    <property type="match status" value="1"/>
</dbReference>
<evidence type="ECO:0000313" key="5">
    <source>
        <dbReference type="Proteomes" id="UP001597375"/>
    </source>
</evidence>
<dbReference type="NCBIfam" id="TIGR02937">
    <property type="entry name" value="sigma70-ECF"/>
    <property type="match status" value="1"/>
</dbReference>
<organism evidence="4 5">
    <name type="scientific">Luteolibacter algae</name>
    <dbReference type="NCBI Taxonomy" id="454151"/>
    <lineage>
        <taxon>Bacteria</taxon>
        <taxon>Pseudomonadati</taxon>
        <taxon>Verrucomicrobiota</taxon>
        <taxon>Verrucomicrobiia</taxon>
        <taxon>Verrucomicrobiales</taxon>
        <taxon>Verrucomicrobiaceae</taxon>
        <taxon>Luteolibacter</taxon>
    </lineage>
</organism>
<feature type="domain" description="RNA polymerase sigma-70 region 2" evidence="1">
    <location>
        <begin position="18"/>
        <end position="86"/>
    </location>
</feature>